<dbReference type="AlphaFoldDB" id="A0A381WJN1"/>
<proteinExistence type="predicted"/>
<dbReference type="Pfam" id="PF12900">
    <property type="entry name" value="Pyridox_ox_2"/>
    <property type="match status" value="1"/>
</dbReference>
<evidence type="ECO:0008006" key="2">
    <source>
        <dbReference type="Google" id="ProtNLM"/>
    </source>
</evidence>
<dbReference type="PANTHER" id="PTHR34071:SF2">
    <property type="entry name" value="FLAVIN-NUCLEOTIDE-BINDING PROTEIN"/>
    <property type="match status" value="1"/>
</dbReference>
<evidence type="ECO:0000313" key="1">
    <source>
        <dbReference type="EMBL" id="SVA52133.1"/>
    </source>
</evidence>
<dbReference type="Gene3D" id="2.30.110.10">
    <property type="entry name" value="Electron Transport, Fmn-binding Protein, Chain A"/>
    <property type="match status" value="1"/>
</dbReference>
<dbReference type="EMBL" id="UINC01011872">
    <property type="protein sequence ID" value="SVA52133.1"/>
    <property type="molecule type" value="Genomic_DNA"/>
</dbReference>
<organism evidence="1">
    <name type="scientific">marine metagenome</name>
    <dbReference type="NCBI Taxonomy" id="408172"/>
    <lineage>
        <taxon>unclassified sequences</taxon>
        <taxon>metagenomes</taxon>
        <taxon>ecological metagenomes</taxon>
    </lineage>
</organism>
<dbReference type="PANTHER" id="PTHR34071">
    <property type="entry name" value="5-NITROIMIDAZOLE ANTIBIOTICS RESISTANCE PROTEIN, NIMA-FAMILY-RELATED PROTEIN-RELATED"/>
    <property type="match status" value="1"/>
</dbReference>
<sequence>MSDRTELQRKPARAVTDRDVIHAVLDEGLVAHVGLIAGDGDTPHPVVIPMLYARDGNVMYLHGSPASRLLRMAKKGAEVCVTVTLLDALVLARSGLNHSMNYRSVVVMGTATEVSDHGEKVAALNRLVDHAIPGRSGQIRAAHDVEVKGTTVLVLPLDECSMKARTTGVLDDPDDLDDPAWAGLIPLGVAVGEPLPDEGSTGDTVPGHVAFWSRGPGQLNGRPADQERTV</sequence>
<accession>A0A381WJN1</accession>
<dbReference type="InterPro" id="IPR024747">
    <property type="entry name" value="Pyridox_Oxase-rel"/>
</dbReference>
<protein>
    <recommendedName>
        <fullName evidence="2">Pyridoxamine 5'-phosphate oxidase putative domain-containing protein</fullName>
    </recommendedName>
</protein>
<dbReference type="InterPro" id="IPR012349">
    <property type="entry name" value="Split_barrel_FMN-bd"/>
</dbReference>
<name>A0A381WJN1_9ZZZZ</name>
<dbReference type="SUPFAM" id="SSF50475">
    <property type="entry name" value="FMN-binding split barrel"/>
    <property type="match status" value="1"/>
</dbReference>
<gene>
    <name evidence="1" type="ORF">METZ01_LOCUS104987</name>
</gene>
<reference evidence="1" key="1">
    <citation type="submission" date="2018-05" db="EMBL/GenBank/DDBJ databases">
        <authorList>
            <person name="Lanie J.A."/>
            <person name="Ng W.-L."/>
            <person name="Kazmierczak K.M."/>
            <person name="Andrzejewski T.M."/>
            <person name="Davidsen T.M."/>
            <person name="Wayne K.J."/>
            <person name="Tettelin H."/>
            <person name="Glass J.I."/>
            <person name="Rusch D."/>
            <person name="Podicherti R."/>
            <person name="Tsui H.-C.T."/>
            <person name="Winkler M.E."/>
        </authorList>
    </citation>
    <scope>NUCLEOTIDE SEQUENCE</scope>
</reference>